<name>A0A4Y7U4Q1_9FLAO</name>
<dbReference type="Proteomes" id="UP000298340">
    <property type="component" value="Unassembled WGS sequence"/>
</dbReference>
<gene>
    <name evidence="1" type="ORF">D0809_25685</name>
</gene>
<protein>
    <submittedName>
        <fullName evidence="1">Uncharacterized protein</fullName>
    </submittedName>
</protein>
<comment type="caution">
    <text evidence="1">The sequence shown here is derived from an EMBL/GenBank/DDBJ whole genome shotgun (WGS) entry which is preliminary data.</text>
</comment>
<reference evidence="1 2" key="1">
    <citation type="journal article" date="2018" name="Syst. Appl. Microbiol.">
        <title>Flavobacterium circumlabens sp. nov. and Flavobacterium cupreum sp. nov., two psychrotrophic species isolated from Antarctic environmental samples.</title>
        <authorList>
            <person name="Kralova S."/>
            <person name="Busse H.J."/>
            <person name="Svec P."/>
            <person name="Maslanova I."/>
            <person name="Stankova E."/>
            <person name="Bartak M."/>
            <person name="Sedlacek I."/>
        </authorList>
    </citation>
    <scope>NUCLEOTIDE SEQUENCE [LARGE SCALE GENOMIC DNA]</scope>
    <source>
        <strain evidence="1 2">CCM 8828</strain>
    </source>
</reference>
<organism evidence="1 2">
    <name type="scientific">Flavobacterium circumlabens</name>
    <dbReference type="NCBI Taxonomy" id="2133765"/>
    <lineage>
        <taxon>Bacteria</taxon>
        <taxon>Pseudomonadati</taxon>
        <taxon>Bacteroidota</taxon>
        <taxon>Flavobacteriia</taxon>
        <taxon>Flavobacteriales</taxon>
        <taxon>Flavobacteriaceae</taxon>
        <taxon>Flavobacterium</taxon>
    </lineage>
</organism>
<evidence type="ECO:0000313" key="2">
    <source>
        <dbReference type="Proteomes" id="UP000298340"/>
    </source>
</evidence>
<dbReference type="EMBL" id="QWDN01000259">
    <property type="protein sequence ID" value="TEB41406.1"/>
    <property type="molecule type" value="Genomic_DNA"/>
</dbReference>
<sequence length="147" mass="16720">MPAEIALTEQDFKQNSTRIQTKELGYRIPLVYSNGYLVYRVRPVGRFLDNIAKNYYGMWSSGLTDTFTNISDWKNVVEIDQPHELGKKNWQYQASFAEDGKKKEVVSYFDGSLRNRQTVTKTNTEGKELSGGQLVDTQGKAIVGEVI</sequence>
<dbReference type="AlphaFoldDB" id="A0A4Y7U4Q1"/>
<evidence type="ECO:0000313" key="1">
    <source>
        <dbReference type="EMBL" id="TEB41406.1"/>
    </source>
</evidence>
<proteinExistence type="predicted"/>
<accession>A0A4Y7U4Q1</accession>
<feature type="non-terminal residue" evidence="1">
    <location>
        <position position="147"/>
    </location>
</feature>